<comment type="caution">
    <text evidence="9">The sequence shown here is derived from an EMBL/GenBank/DDBJ whole genome shotgun (WGS) entry which is preliminary data.</text>
</comment>
<dbReference type="PANTHER" id="PTHR12411">
    <property type="entry name" value="CYSTEINE PROTEASE FAMILY C1-RELATED"/>
    <property type="match status" value="1"/>
</dbReference>
<dbReference type="EMBL" id="JAWDGP010004246">
    <property type="protein sequence ID" value="KAK3766192.1"/>
    <property type="molecule type" value="Genomic_DNA"/>
</dbReference>
<dbReference type="PROSITE" id="PS00139">
    <property type="entry name" value="THIOL_PROTEASE_CYS"/>
    <property type="match status" value="1"/>
</dbReference>
<evidence type="ECO:0000256" key="4">
    <source>
        <dbReference type="ARBA" id="ARBA00022807"/>
    </source>
</evidence>
<evidence type="ECO:0000256" key="1">
    <source>
        <dbReference type="ARBA" id="ARBA00008455"/>
    </source>
</evidence>
<dbReference type="SMART" id="SM00645">
    <property type="entry name" value="Pept_C1"/>
    <property type="match status" value="1"/>
</dbReference>
<dbReference type="AlphaFoldDB" id="A0AAE0ZB79"/>
<keyword evidence="6" id="KW-1015">Disulfide bond</keyword>
<dbReference type="InterPro" id="IPR025660">
    <property type="entry name" value="Pept_his_AS"/>
</dbReference>
<dbReference type="PROSITE" id="PS00640">
    <property type="entry name" value="THIOL_PROTEASE_ASN"/>
    <property type="match status" value="1"/>
</dbReference>
<dbReference type="Pfam" id="PF08246">
    <property type="entry name" value="Inhibitor_I29"/>
    <property type="match status" value="1"/>
</dbReference>
<evidence type="ECO:0000313" key="10">
    <source>
        <dbReference type="Proteomes" id="UP001283361"/>
    </source>
</evidence>
<dbReference type="InterPro" id="IPR039417">
    <property type="entry name" value="Peptidase_C1A_papain-like"/>
</dbReference>
<dbReference type="GO" id="GO:0008234">
    <property type="term" value="F:cysteine-type peptidase activity"/>
    <property type="evidence" value="ECO:0007669"/>
    <property type="project" value="UniProtKB-KW"/>
</dbReference>
<dbReference type="SMART" id="SM00848">
    <property type="entry name" value="Inhibitor_I29"/>
    <property type="match status" value="1"/>
</dbReference>
<evidence type="ECO:0000259" key="8">
    <source>
        <dbReference type="SMART" id="SM00848"/>
    </source>
</evidence>
<dbReference type="InterPro" id="IPR038765">
    <property type="entry name" value="Papain-like_cys_pep_sf"/>
</dbReference>
<evidence type="ECO:0000259" key="7">
    <source>
        <dbReference type="SMART" id="SM00645"/>
    </source>
</evidence>
<feature type="domain" description="Cathepsin propeptide inhibitor" evidence="8">
    <location>
        <begin position="36"/>
        <end position="96"/>
    </location>
</feature>
<comment type="similarity">
    <text evidence="1">Belongs to the peptidase C1 family.</text>
</comment>
<gene>
    <name evidence="9" type="ORF">RRG08_017634</name>
</gene>
<keyword evidence="5" id="KW-0865">Zymogen</keyword>
<evidence type="ECO:0008006" key="11">
    <source>
        <dbReference type="Google" id="ProtNLM"/>
    </source>
</evidence>
<keyword evidence="4" id="KW-0788">Thiol protease</keyword>
<proteinExistence type="inferred from homology"/>
<organism evidence="9 10">
    <name type="scientific">Elysia crispata</name>
    <name type="common">lettuce slug</name>
    <dbReference type="NCBI Taxonomy" id="231223"/>
    <lineage>
        <taxon>Eukaryota</taxon>
        <taxon>Metazoa</taxon>
        <taxon>Spiralia</taxon>
        <taxon>Lophotrochozoa</taxon>
        <taxon>Mollusca</taxon>
        <taxon>Gastropoda</taxon>
        <taxon>Heterobranchia</taxon>
        <taxon>Euthyneura</taxon>
        <taxon>Panpulmonata</taxon>
        <taxon>Sacoglossa</taxon>
        <taxon>Placobranchoidea</taxon>
        <taxon>Plakobranchidae</taxon>
        <taxon>Elysia</taxon>
    </lineage>
</organism>
<evidence type="ECO:0000256" key="2">
    <source>
        <dbReference type="ARBA" id="ARBA00022670"/>
    </source>
</evidence>
<dbReference type="Pfam" id="PF00112">
    <property type="entry name" value="Peptidase_C1"/>
    <property type="match status" value="1"/>
</dbReference>
<keyword evidence="3" id="KW-0378">Hydrolase</keyword>
<dbReference type="InterPro" id="IPR000169">
    <property type="entry name" value="Pept_cys_AS"/>
</dbReference>
<protein>
    <recommendedName>
        <fullName evidence="11">Cathepsin L</fullName>
    </recommendedName>
</protein>
<accession>A0AAE0ZB79</accession>
<evidence type="ECO:0000313" key="9">
    <source>
        <dbReference type="EMBL" id="KAK3766192.1"/>
    </source>
</evidence>
<dbReference type="InterPro" id="IPR013201">
    <property type="entry name" value="Prot_inhib_I29"/>
</dbReference>
<feature type="domain" description="Peptidase C1A papain C-terminal" evidence="7">
    <location>
        <begin position="121"/>
        <end position="337"/>
    </location>
</feature>
<dbReference type="InterPro" id="IPR025661">
    <property type="entry name" value="Pept_asp_AS"/>
</dbReference>
<dbReference type="InterPro" id="IPR013128">
    <property type="entry name" value="Peptidase_C1A"/>
</dbReference>
<reference evidence="9" key="1">
    <citation type="journal article" date="2023" name="G3 (Bethesda)">
        <title>A reference genome for the long-term kleptoplast-retaining sea slug Elysia crispata morphotype clarki.</title>
        <authorList>
            <person name="Eastman K.E."/>
            <person name="Pendleton A.L."/>
            <person name="Shaikh M.A."/>
            <person name="Suttiyut T."/>
            <person name="Ogas R."/>
            <person name="Tomko P."/>
            <person name="Gavelis G."/>
            <person name="Widhalm J.R."/>
            <person name="Wisecaver J.H."/>
        </authorList>
    </citation>
    <scope>NUCLEOTIDE SEQUENCE</scope>
    <source>
        <strain evidence="9">ECLA1</strain>
    </source>
</reference>
<dbReference type="GO" id="GO:0006508">
    <property type="term" value="P:proteolysis"/>
    <property type="evidence" value="ECO:0007669"/>
    <property type="project" value="UniProtKB-KW"/>
</dbReference>
<dbReference type="InterPro" id="IPR000668">
    <property type="entry name" value="Peptidase_C1A_C"/>
</dbReference>
<evidence type="ECO:0000256" key="5">
    <source>
        <dbReference type="ARBA" id="ARBA00023145"/>
    </source>
</evidence>
<dbReference type="SUPFAM" id="SSF54001">
    <property type="entry name" value="Cysteine proteinases"/>
    <property type="match status" value="1"/>
</dbReference>
<dbReference type="Proteomes" id="UP001283361">
    <property type="component" value="Unassembled WGS sequence"/>
</dbReference>
<evidence type="ECO:0000256" key="3">
    <source>
        <dbReference type="ARBA" id="ARBA00022801"/>
    </source>
</evidence>
<dbReference type="Gene3D" id="3.90.70.10">
    <property type="entry name" value="Cysteine proteinases"/>
    <property type="match status" value="1"/>
</dbReference>
<dbReference type="CDD" id="cd02248">
    <property type="entry name" value="Peptidase_C1A"/>
    <property type="match status" value="1"/>
</dbReference>
<evidence type="ECO:0000256" key="6">
    <source>
        <dbReference type="ARBA" id="ARBA00023157"/>
    </source>
</evidence>
<dbReference type="FunFam" id="3.90.70.10:FF:000006">
    <property type="entry name" value="Cathepsin S"/>
    <property type="match status" value="1"/>
</dbReference>
<feature type="non-terminal residue" evidence="9">
    <location>
        <position position="1"/>
    </location>
</feature>
<dbReference type="PROSITE" id="PS00639">
    <property type="entry name" value="THIOL_PROTEASE_HIS"/>
    <property type="match status" value="1"/>
</dbReference>
<keyword evidence="2" id="KW-0645">Protease</keyword>
<dbReference type="PRINTS" id="PR00705">
    <property type="entry name" value="PAPAIN"/>
</dbReference>
<name>A0AAE0ZB79_9GAST</name>
<keyword evidence="10" id="KW-1185">Reference proteome</keyword>
<sequence>IFSLTKYITSKMLKFAIAVALVAVSVSARLDLDDYWMSYKSLHGKRYFTEDEDARRRAIWEDNLNYIQRHNIEEARGLHTFTMGENQFTDMTNDEFRTTMNGYIMRERLSNVQFVPTAADPPSKVDWRTKGYVTKVKNQLQCGSCWAFSTTGSLEGQNFKKTGNLTSLSEQQLVDCSKKFGNKGCQGGLMDNAFKYIKENNGIDTEQSYPYTGRNGRTCKFKSADVAATDTGFVDIKRGSEEALMQAVAEIGPISVAMDAGHMSFQHYRTGIYTERKCSSIQLDHGVLAVGYGSDGGKDYWLVKNSWGTVWGDQGYFKIARNDHNMCGLATSASYPTV</sequence>